<dbReference type="Proteomes" id="UP000094565">
    <property type="component" value="Chromosome 2"/>
</dbReference>
<name>A0A1B2JBV5_PICPA</name>
<organism evidence="1 2">
    <name type="scientific">Komagataella pastoris</name>
    <name type="common">Yeast</name>
    <name type="synonym">Pichia pastoris</name>
    <dbReference type="NCBI Taxonomy" id="4922"/>
    <lineage>
        <taxon>Eukaryota</taxon>
        <taxon>Fungi</taxon>
        <taxon>Dikarya</taxon>
        <taxon>Ascomycota</taxon>
        <taxon>Saccharomycotina</taxon>
        <taxon>Pichiomycetes</taxon>
        <taxon>Pichiales</taxon>
        <taxon>Pichiaceae</taxon>
        <taxon>Komagataella</taxon>
    </lineage>
</organism>
<proteinExistence type="predicted"/>
<reference evidence="1 2" key="1">
    <citation type="submission" date="2016-02" db="EMBL/GenBank/DDBJ databases">
        <title>Comparative genomic and transcriptomic foundation for Pichia pastoris.</title>
        <authorList>
            <person name="Love K.R."/>
            <person name="Shah K.A."/>
            <person name="Whittaker C.A."/>
            <person name="Wu J."/>
            <person name="Bartlett M.C."/>
            <person name="Ma D."/>
            <person name="Leeson R.L."/>
            <person name="Priest M."/>
            <person name="Young S.K."/>
            <person name="Love J.C."/>
        </authorList>
    </citation>
    <scope>NUCLEOTIDE SEQUENCE [LARGE SCALE GENOMIC DNA]</scope>
    <source>
        <strain evidence="1 2">ATCC 28485</strain>
    </source>
</reference>
<protein>
    <submittedName>
        <fullName evidence="1">BA75_02355T0</fullName>
    </submittedName>
</protein>
<gene>
    <name evidence="1" type="ORF">ATY40_BA7502355</name>
</gene>
<dbReference type="OrthoDB" id="10301918at2759"/>
<evidence type="ECO:0000313" key="1">
    <source>
        <dbReference type="EMBL" id="ANZ75527.1"/>
    </source>
</evidence>
<dbReference type="EMBL" id="CP014585">
    <property type="protein sequence ID" value="ANZ75527.1"/>
    <property type="molecule type" value="Genomic_DNA"/>
</dbReference>
<keyword evidence="2" id="KW-1185">Reference proteome</keyword>
<sequence length="217" mass="24546">MGNIQDENSKEGKLVLPTHDSYYDYNFDFLKTPGSVGFIGRKASKRNSVMKRRDLNLKMVKDVKYSIKTGFKNNLDIGDSRSSLQASTIQTGSVSPKTCKQQYILVNYEGQGGPLAPMDSFLDLDVLRCDKYTQASPLPNMLEIPCDPTRSSNECMLLSMLDQDCHILKNNVSNGLTQRWNDKIYSSLRLFHLSLPKISLFQGEEYNILKSLIGCRQ</sequence>
<dbReference type="AlphaFoldDB" id="A0A1B2JBV5"/>
<evidence type="ECO:0000313" key="2">
    <source>
        <dbReference type="Proteomes" id="UP000094565"/>
    </source>
</evidence>
<accession>A0A1B2JBV5</accession>